<protein>
    <submittedName>
        <fullName evidence="1">Uncharacterized protein</fullName>
    </submittedName>
</protein>
<sequence length="21" mass="2461">MFSYLDFRPSILLPSVLFESV</sequence>
<reference evidence="1" key="1">
    <citation type="submission" date="2018-02" db="EMBL/GenBank/DDBJ databases">
        <title>Rhizophora mucronata_Transcriptome.</title>
        <authorList>
            <person name="Meera S.P."/>
            <person name="Sreeshan A."/>
            <person name="Augustine A."/>
        </authorList>
    </citation>
    <scope>NUCLEOTIDE SEQUENCE</scope>
    <source>
        <tissue evidence="1">Leaf</tissue>
    </source>
</reference>
<organism evidence="1">
    <name type="scientific">Rhizophora mucronata</name>
    <name type="common">Asiatic mangrove</name>
    <dbReference type="NCBI Taxonomy" id="61149"/>
    <lineage>
        <taxon>Eukaryota</taxon>
        <taxon>Viridiplantae</taxon>
        <taxon>Streptophyta</taxon>
        <taxon>Embryophyta</taxon>
        <taxon>Tracheophyta</taxon>
        <taxon>Spermatophyta</taxon>
        <taxon>Magnoliopsida</taxon>
        <taxon>eudicotyledons</taxon>
        <taxon>Gunneridae</taxon>
        <taxon>Pentapetalae</taxon>
        <taxon>rosids</taxon>
        <taxon>fabids</taxon>
        <taxon>Malpighiales</taxon>
        <taxon>Rhizophoraceae</taxon>
        <taxon>Rhizophora</taxon>
    </lineage>
</organism>
<name>A0A2P2PDY4_RHIMU</name>
<evidence type="ECO:0000313" key="1">
    <source>
        <dbReference type="EMBL" id="MBX52947.1"/>
    </source>
</evidence>
<accession>A0A2P2PDY4</accession>
<dbReference type="EMBL" id="GGEC01072463">
    <property type="protein sequence ID" value="MBX52947.1"/>
    <property type="molecule type" value="Transcribed_RNA"/>
</dbReference>
<dbReference type="AlphaFoldDB" id="A0A2P2PDY4"/>
<proteinExistence type="predicted"/>